<organism evidence="2 3">
    <name type="scientific">Acrasis kona</name>
    <dbReference type="NCBI Taxonomy" id="1008807"/>
    <lineage>
        <taxon>Eukaryota</taxon>
        <taxon>Discoba</taxon>
        <taxon>Heterolobosea</taxon>
        <taxon>Tetramitia</taxon>
        <taxon>Eutetramitia</taxon>
        <taxon>Acrasidae</taxon>
        <taxon>Acrasis</taxon>
    </lineage>
</organism>
<dbReference type="EMBL" id="JAOPGA020000467">
    <property type="protein sequence ID" value="KAL0478779.1"/>
    <property type="molecule type" value="Genomic_DNA"/>
</dbReference>
<name>A0AAW2YP00_9EUKA</name>
<evidence type="ECO:0000256" key="1">
    <source>
        <dbReference type="SAM" id="MobiDB-lite"/>
    </source>
</evidence>
<feature type="region of interest" description="Disordered" evidence="1">
    <location>
        <begin position="88"/>
        <end position="119"/>
    </location>
</feature>
<dbReference type="AlphaFoldDB" id="A0AAW2YP00"/>
<keyword evidence="3" id="KW-1185">Reference proteome</keyword>
<dbReference type="Proteomes" id="UP001431209">
    <property type="component" value="Unassembled WGS sequence"/>
</dbReference>
<proteinExistence type="predicted"/>
<protein>
    <submittedName>
        <fullName evidence="2">Autophagy-related protein 11</fullName>
    </submittedName>
</protein>
<reference evidence="2 3" key="1">
    <citation type="submission" date="2024-03" db="EMBL/GenBank/DDBJ databases">
        <title>The Acrasis kona genome and developmental transcriptomes reveal deep origins of eukaryotic multicellular pathways.</title>
        <authorList>
            <person name="Sheikh S."/>
            <person name="Fu C.-J."/>
            <person name="Brown M.W."/>
            <person name="Baldauf S.L."/>
        </authorList>
    </citation>
    <scope>NUCLEOTIDE SEQUENCE [LARGE SCALE GENOMIC DNA]</scope>
    <source>
        <strain evidence="2 3">ATCC MYA-3509</strain>
    </source>
</reference>
<accession>A0AAW2YP00</accession>
<sequence>MVLATMSMNTIPIPSRSRNFSDEINEQTLSSMLSNSVPNNTNGGQMRMSELSASLARPSHIHPVPQNQYRNIKARYFQSLKLSSPLQNKLQQEKQVDEECEKSKPASPIPIPSNSTLRPIPQRTVSENATPFAANKEVIENTSAPVSIKARKPGPSVAFKDEDDEDDFSLSTTYDDPFMFESTYKEQPLMRSRSQNINTNKPRPDYLVNNSVMSYAPFQPPHLMNQRSDFSLYRQGQKRNIQRQVEKFV</sequence>
<comment type="caution">
    <text evidence="2">The sequence shown here is derived from an EMBL/GenBank/DDBJ whole genome shotgun (WGS) entry which is preliminary data.</text>
</comment>
<evidence type="ECO:0000313" key="3">
    <source>
        <dbReference type="Proteomes" id="UP001431209"/>
    </source>
</evidence>
<evidence type="ECO:0000313" key="2">
    <source>
        <dbReference type="EMBL" id="KAL0478779.1"/>
    </source>
</evidence>
<feature type="compositionally biased region" description="Basic and acidic residues" evidence="1">
    <location>
        <begin position="91"/>
        <end position="104"/>
    </location>
</feature>
<gene>
    <name evidence="2" type="ORF">AKO1_008354</name>
</gene>